<evidence type="ECO:0000259" key="6">
    <source>
        <dbReference type="Pfam" id="PF25944"/>
    </source>
</evidence>
<keyword evidence="9" id="KW-1185">Reference proteome</keyword>
<dbReference type="EMBL" id="QPJU01000007">
    <property type="protein sequence ID" value="RCX09052.1"/>
    <property type="molecule type" value="Genomic_DNA"/>
</dbReference>
<proteinExistence type="inferred from homology"/>
<feature type="signal peptide" evidence="4">
    <location>
        <begin position="1"/>
        <end position="29"/>
    </location>
</feature>
<dbReference type="NCBIfam" id="TIGR01730">
    <property type="entry name" value="RND_mfp"/>
    <property type="match status" value="1"/>
</dbReference>
<dbReference type="GO" id="GO:0015679">
    <property type="term" value="P:plasma membrane copper ion transport"/>
    <property type="evidence" value="ECO:0007669"/>
    <property type="project" value="TreeGrafter"/>
</dbReference>
<evidence type="ECO:0000256" key="1">
    <source>
        <dbReference type="ARBA" id="ARBA00009477"/>
    </source>
</evidence>
<dbReference type="PANTHER" id="PTHR30097">
    <property type="entry name" value="CATION EFFLUX SYSTEM PROTEIN CUSB"/>
    <property type="match status" value="1"/>
</dbReference>
<dbReference type="GO" id="GO:0016020">
    <property type="term" value="C:membrane"/>
    <property type="evidence" value="ECO:0007669"/>
    <property type="project" value="InterPro"/>
</dbReference>
<dbReference type="RefSeq" id="WP_114483763.1">
    <property type="nucleotide sequence ID" value="NZ_QPJU01000007.1"/>
</dbReference>
<evidence type="ECO:0000259" key="7">
    <source>
        <dbReference type="Pfam" id="PF25975"/>
    </source>
</evidence>
<dbReference type="GO" id="GO:0030288">
    <property type="term" value="C:outer membrane-bounded periplasmic space"/>
    <property type="evidence" value="ECO:0007669"/>
    <property type="project" value="TreeGrafter"/>
</dbReference>
<accession>A0A369AI72</accession>
<dbReference type="PANTHER" id="PTHR30097:SF4">
    <property type="entry name" value="SLR6042 PROTEIN"/>
    <property type="match status" value="1"/>
</dbReference>
<dbReference type="InterPro" id="IPR006143">
    <property type="entry name" value="RND_pump_MFP"/>
</dbReference>
<protein>
    <submittedName>
        <fullName evidence="8">RND family efflux transporter MFP subunit</fullName>
    </submittedName>
</protein>
<dbReference type="InterPro" id="IPR058626">
    <property type="entry name" value="MdtA-like_b-barrel"/>
</dbReference>
<comment type="similarity">
    <text evidence="1">Belongs to the membrane fusion protein (MFP) (TC 8.A.1) family.</text>
</comment>
<dbReference type="InterPro" id="IPR058649">
    <property type="entry name" value="CzcB_C"/>
</dbReference>
<feature type="domain" description="Multidrug resistance protein MdtA-like beta-barrel" evidence="6">
    <location>
        <begin position="293"/>
        <end position="332"/>
    </location>
</feature>
<evidence type="ECO:0000256" key="3">
    <source>
        <dbReference type="SAM" id="MobiDB-lite"/>
    </source>
</evidence>
<evidence type="ECO:0000259" key="5">
    <source>
        <dbReference type="Pfam" id="PF25919"/>
    </source>
</evidence>
<evidence type="ECO:0000313" key="8">
    <source>
        <dbReference type="EMBL" id="RCX09052.1"/>
    </source>
</evidence>
<dbReference type="OrthoDB" id="9806939at2"/>
<dbReference type="InterPro" id="IPR058790">
    <property type="entry name" value="BSH_CusB"/>
</dbReference>
<dbReference type="AlphaFoldDB" id="A0A369AI72"/>
<dbReference type="Proteomes" id="UP000252174">
    <property type="component" value="Unassembled WGS sequence"/>
</dbReference>
<feature type="region of interest" description="Disordered" evidence="3">
    <location>
        <begin position="30"/>
        <end position="49"/>
    </location>
</feature>
<dbReference type="SUPFAM" id="SSF111369">
    <property type="entry name" value="HlyD-like secretion proteins"/>
    <property type="match status" value="1"/>
</dbReference>
<organism evidence="8 9">
    <name type="scientific">Extensimonas vulgaris</name>
    <dbReference type="NCBI Taxonomy" id="1031594"/>
    <lineage>
        <taxon>Bacteria</taxon>
        <taxon>Pseudomonadati</taxon>
        <taxon>Pseudomonadota</taxon>
        <taxon>Betaproteobacteria</taxon>
        <taxon>Burkholderiales</taxon>
        <taxon>Comamonadaceae</taxon>
        <taxon>Extensimonas</taxon>
    </lineage>
</organism>
<evidence type="ECO:0000313" key="9">
    <source>
        <dbReference type="Proteomes" id="UP000252174"/>
    </source>
</evidence>
<reference evidence="8 9" key="1">
    <citation type="submission" date="2018-07" db="EMBL/GenBank/DDBJ databases">
        <title>Genomic Encyclopedia of Type Strains, Phase IV (KMG-IV): sequencing the most valuable type-strain genomes for metagenomic binning, comparative biology and taxonomic classification.</title>
        <authorList>
            <person name="Goeker M."/>
        </authorList>
    </citation>
    <scope>NUCLEOTIDE SEQUENCE [LARGE SCALE GENOMIC DNA]</scope>
    <source>
        <strain evidence="8 9">DSM 100911</strain>
    </source>
</reference>
<sequence>MPTHLPTRWARRVFFAASLGAAAACGVQAAQPQQTPQTPANPAATKATASAASKPASSAAAASSAANAASPGLAPIAWSAAQAQAAGVRTQVVAPVAAGAAAGMVLQGTVELPPQAVEVLSAPLAGVVQRVYVGAGQQVKAGAAVAQLLSPELVAWQRDLLQAKEQERLAASRLARDEKLHAEGIIAGFRLEDSRAQHRLAQLNVQERQQALRLAGAASTGAQLQPALAVRATAAGTVLEVQAAPGQRLEAGMPVAKLARSGQWAIRLQATPAQAQSLQVGDLLRVPGCKAPARLAAIVPQVDAGNQMVQLRADFDAKEDCLRANQFVQATVLPGATPSGASHAVSTGALLALPAEAVVRDQGRAYVFVKTPKGFVPTPIEVASESGAQVLVRAGLRSGAEVAVRGLAALKGAWLGMGAEE</sequence>
<keyword evidence="2" id="KW-0813">Transport</keyword>
<keyword evidence="4" id="KW-0732">Signal</keyword>
<feature type="domain" description="CusB-like barrel-sandwich hybrid" evidence="5">
    <location>
        <begin position="117"/>
        <end position="258"/>
    </location>
</feature>
<dbReference type="Gene3D" id="2.40.30.170">
    <property type="match status" value="1"/>
</dbReference>
<dbReference type="Pfam" id="PF25975">
    <property type="entry name" value="CzcB_C"/>
    <property type="match status" value="1"/>
</dbReference>
<evidence type="ECO:0000256" key="2">
    <source>
        <dbReference type="ARBA" id="ARBA00022448"/>
    </source>
</evidence>
<name>A0A369AI72_9BURK</name>
<feature type="domain" description="CzcB-like C-terminal circularly permuted SH3-like" evidence="7">
    <location>
        <begin position="352"/>
        <end position="406"/>
    </location>
</feature>
<dbReference type="GO" id="GO:0022857">
    <property type="term" value="F:transmembrane transporter activity"/>
    <property type="evidence" value="ECO:0007669"/>
    <property type="project" value="InterPro"/>
</dbReference>
<dbReference type="GO" id="GO:0046914">
    <property type="term" value="F:transition metal ion binding"/>
    <property type="evidence" value="ECO:0007669"/>
    <property type="project" value="TreeGrafter"/>
</dbReference>
<evidence type="ECO:0000256" key="4">
    <source>
        <dbReference type="SAM" id="SignalP"/>
    </source>
</evidence>
<dbReference type="Pfam" id="PF25944">
    <property type="entry name" value="Beta-barrel_RND"/>
    <property type="match status" value="1"/>
</dbReference>
<comment type="caution">
    <text evidence="8">The sequence shown here is derived from an EMBL/GenBank/DDBJ whole genome shotgun (WGS) entry which is preliminary data.</text>
</comment>
<dbReference type="GO" id="GO:0060003">
    <property type="term" value="P:copper ion export"/>
    <property type="evidence" value="ECO:0007669"/>
    <property type="project" value="TreeGrafter"/>
</dbReference>
<gene>
    <name evidence="8" type="ORF">DFR45_107132</name>
</gene>
<dbReference type="Pfam" id="PF25919">
    <property type="entry name" value="BSH_CusB"/>
    <property type="match status" value="1"/>
</dbReference>
<dbReference type="Gene3D" id="2.40.50.100">
    <property type="match status" value="1"/>
</dbReference>
<dbReference type="InterPro" id="IPR051909">
    <property type="entry name" value="MFP_Cation_Efflux"/>
</dbReference>
<feature type="chain" id="PRO_5016876382" evidence="4">
    <location>
        <begin position="30"/>
        <end position="421"/>
    </location>
</feature>
<dbReference type="Gene3D" id="2.40.420.20">
    <property type="match status" value="1"/>
</dbReference>